<dbReference type="Pfam" id="PF00092">
    <property type="entry name" value="VWA"/>
    <property type="match status" value="1"/>
</dbReference>
<dbReference type="InterPro" id="IPR002035">
    <property type="entry name" value="VWF_A"/>
</dbReference>
<evidence type="ECO:0000256" key="1">
    <source>
        <dbReference type="SAM" id="MobiDB-lite"/>
    </source>
</evidence>
<dbReference type="Gene3D" id="3.40.50.410">
    <property type="entry name" value="von Willebrand factor, type A domain"/>
    <property type="match status" value="2"/>
</dbReference>
<feature type="domain" description="VWFA" evidence="2">
    <location>
        <begin position="351"/>
        <end position="536"/>
    </location>
</feature>
<dbReference type="WBParaSite" id="PSAMB.scaffold2477size22970.g17956.t1">
    <property type="protein sequence ID" value="PSAMB.scaffold2477size22970.g17956.t1"/>
    <property type="gene ID" value="PSAMB.scaffold2477size22970.g17956"/>
</dbReference>
<feature type="region of interest" description="Disordered" evidence="1">
    <location>
        <begin position="36"/>
        <end position="97"/>
    </location>
</feature>
<evidence type="ECO:0000259" key="2">
    <source>
        <dbReference type="PROSITE" id="PS50234"/>
    </source>
</evidence>
<name>A0A914VTP3_9BILA</name>
<evidence type="ECO:0000313" key="4">
    <source>
        <dbReference type="WBParaSite" id="PSAMB.scaffold2477size22970.g17956.t1"/>
    </source>
</evidence>
<evidence type="ECO:0000313" key="3">
    <source>
        <dbReference type="Proteomes" id="UP000887566"/>
    </source>
</evidence>
<proteinExistence type="predicted"/>
<keyword evidence="3" id="KW-1185">Reference proteome</keyword>
<organism evidence="3 4">
    <name type="scientific">Plectus sambesii</name>
    <dbReference type="NCBI Taxonomy" id="2011161"/>
    <lineage>
        <taxon>Eukaryota</taxon>
        <taxon>Metazoa</taxon>
        <taxon>Ecdysozoa</taxon>
        <taxon>Nematoda</taxon>
        <taxon>Chromadorea</taxon>
        <taxon>Plectida</taxon>
        <taxon>Plectina</taxon>
        <taxon>Plectoidea</taxon>
        <taxon>Plectidae</taxon>
        <taxon>Plectus</taxon>
    </lineage>
</organism>
<feature type="compositionally biased region" description="Low complexity" evidence="1">
    <location>
        <begin position="318"/>
        <end position="339"/>
    </location>
</feature>
<sequence length="544" mass="57267">MKRSVLIAVGTAAVISVVVIAATVVLIVVLNNKNKDDSNPVSSTTTATTTVASTTSSTSSPAPTTSSTTTTTTTAPPAITTTTTATTTPSTSTTTTMPPIACHLPNLKMDAVIMVDLSNGVNQQLLDNEVAFLNNTFFYDLSSNNASNLRLLIIPYSTIYDDGRPNFYDFADISKIGSQLRRIYDAKADVGSCPLDIGNNCTIDIGASLSLLNNSAVVLQPASAIVLLASATGASFASAITSAADWKRRGVTIITVAIGNNIKAADLAPLALQPTQTFALDGSVIGASDETLSHYIINALCAYKDYTFYSTSPPPSTTPTTTTTTTTTTSTTTTTTTTTTPPPCTYSLRLDLTVLVDVSSDTDQPGVSKVVKFLGQQLFAPGAWFLDKAGTQIASAPYSCDVDEGNFVFGSSYYSQTYDQLNNQLHYIQLYGIANEPCPTLSIANTLSDFDSDFSNKNGARPDATDVVLLFAAGADADMTSAIQTAKSLQQKGNIVVPIAIGPNVRQNDLQQLAYNQTYSIYAPNADNLGSILPTLTNLLCGIH</sequence>
<feature type="domain" description="VWFA" evidence="2">
    <location>
        <begin position="110"/>
        <end position="300"/>
    </location>
</feature>
<dbReference type="PROSITE" id="PS50234">
    <property type="entry name" value="VWFA"/>
    <property type="match status" value="2"/>
</dbReference>
<dbReference type="AlphaFoldDB" id="A0A914VTP3"/>
<dbReference type="PANTHER" id="PTHR24020:SF20">
    <property type="entry name" value="PH DOMAIN-CONTAINING PROTEIN"/>
    <property type="match status" value="1"/>
</dbReference>
<reference evidence="4" key="1">
    <citation type="submission" date="2022-11" db="UniProtKB">
        <authorList>
            <consortium name="WormBaseParasite"/>
        </authorList>
    </citation>
    <scope>IDENTIFICATION</scope>
</reference>
<feature type="compositionally biased region" description="Low complexity" evidence="1">
    <location>
        <begin position="40"/>
        <end position="96"/>
    </location>
</feature>
<dbReference type="InterPro" id="IPR050525">
    <property type="entry name" value="ECM_Assembly_Org"/>
</dbReference>
<dbReference type="PANTHER" id="PTHR24020">
    <property type="entry name" value="COLLAGEN ALPHA"/>
    <property type="match status" value="1"/>
</dbReference>
<accession>A0A914VTP3</accession>
<dbReference type="Proteomes" id="UP000887566">
    <property type="component" value="Unplaced"/>
</dbReference>
<feature type="region of interest" description="Disordered" evidence="1">
    <location>
        <begin position="312"/>
        <end position="340"/>
    </location>
</feature>
<protein>
    <submittedName>
        <fullName evidence="4">VWFA domain-containing protein</fullName>
    </submittedName>
</protein>
<dbReference type="SUPFAM" id="SSF53300">
    <property type="entry name" value="vWA-like"/>
    <property type="match status" value="2"/>
</dbReference>
<dbReference type="InterPro" id="IPR036465">
    <property type="entry name" value="vWFA_dom_sf"/>
</dbReference>